<keyword evidence="3" id="KW-1185">Reference proteome</keyword>
<evidence type="ECO:0000313" key="2">
    <source>
        <dbReference type="EMBL" id="QBP29698.1"/>
    </source>
</evidence>
<feature type="compositionally biased region" description="Basic residues" evidence="1">
    <location>
        <begin position="164"/>
        <end position="175"/>
    </location>
</feature>
<dbReference type="EMBL" id="MK494099">
    <property type="protein sequence ID" value="QBP29698.1"/>
    <property type="molecule type" value="Genomic_DNA"/>
</dbReference>
<evidence type="ECO:0000313" key="3">
    <source>
        <dbReference type="Proteomes" id="UP000294565"/>
    </source>
</evidence>
<proteinExistence type="predicted"/>
<gene>
    <name evidence="2" type="primary">43</name>
    <name evidence="2" type="ORF">SEA_TYPHA_43</name>
</gene>
<sequence>MTDQPPPLREEPEMPATVEFTAITPDGQKVTRNSKTKQYTHAVATLRVRDNDTEATWGIASFHEGVTNAFNAGRSYKNAKSYRVVEVEVTAVKGTPSPEHTFAIEHKERLAQVAEDAPVEVEDAPVEDAPVAEVEVAEVEVADQDDTTEVAEVVEVADTPQERRNRKARERRAAKRAAAASEKQAQDDAIAKSECLTVTEVEEAPKAKGRKAPRAKVTPLSEIGLTGSAILDAAVAAAADEIAEDAPVEVAEVEAQVVEVEVTEDSADTQITQVLEVTADDIAAAKAGMVKGEKCPGYGMVVPGDGASKGNGSHKRVECPVCGHSVKRYDKSGKLGSHRV</sequence>
<protein>
    <submittedName>
        <fullName evidence="2">Uncharacterized protein</fullName>
    </submittedName>
</protein>
<dbReference type="GeneID" id="63743033"/>
<feature type="region of interest" description="Disordered" evidence="1">
    <location>
        <begin position="159"/>
        <end position="187"/>
    </location>
</feature>
<feature type="region of interest" description="Disordered" evidence="1">
    <location>
        <begin position="1"/>
        <end position="36"/>
    </location>
</feature>
<reference evidence="2 3" key="1">
    <citation type="submission" date="2019-02" db="EMBL/GenBank/DDBJ databases">
        <authorList>
            <person name="Kanzanas C."/>
            <person name="Smith M.A."/>
            <person name="Zack K.M."/>
            <person name="Garlena R.A."/>
            <person name="Russell D.A."/>
            <person name="Pope W.H."/>
            <person name="Jacobs-Sera D."/>
            <person name="Hatfull G.F."/>
        </authorList>
    </citation>
    <scope>NUCLEOTIDE SEQUENCE [LARGE SCALE GENOMIC DNA]</scope>
</reference>
<dbReference type="KEGG" id="vg:63743033"/>
<dbReference type="Proteomes" id="UP000294565">
    <property type="component" value="Segment"/>
</dbReference>
<accession>A0A482JAF8</accession>
<evidence type="ECO:0000256" key="1">
    <source>
        <dbReference type="SAM" id="MobiDB-lite"/>
    </source>
</evidence>
<dbReference type="RefSeq" id="YP_010049710.1">
    <property type="nucleotide sequence ID" value="NC_054393.1"/>
</dbReference>
<name>A0A482JAF8_9CAUD</name>
<organism evidence="2 3">
    <name type="scientific">Mycobacterium phage Typha</name>
    <dbReference type="NCBI Taxonomy" id="2517971"/>
    <lineage>
        <taxon>Viruses</taxon>
        <taxon>Duplodnaviria</taxon>
        <taxon>Heunggongvirae</taxon>
        <taxon>Uroviricota</taxon>
        <taxon>Caudoviricetes</taxon>
        <taxon>Typhavirus</taxon>
        <taxon>Typhavirus typha</taxon>
    </lineage>
</organism>